<reference evidence="1 2" key="1">
    <citation type="submission" date="2019-05" db="EMBL/GenBank/DDBJ databases">
        <title>Genomes sequences of two Nocardia cyriacigeorgica environmental isolates, type strains Nocardia asteroides ATCC 19247 and Nocardia cyriacigeorgica DSM 44484.</title>
        <authorList>
            <person name="Vautrin F."/>
            <person name="Bergeron E."/>
            <person name="Dubost A."/>
            <person name="Abrouk D."/>
            <person name="Rodriguez Nava V."/>
            <person name="Pujic P."/>
        </authorList>
    </citation>
    <scope>NUCLEOTIDE SEQUENCE [LARGE SCALE GENOMIC DNA]</scope>
    <source>
        <strain evidence="1 2">EML 1456</strain>
    </source>
</reference>
<dbReference type="Proteomes" id="UP000308349">
    <property type="component" value="Unassembled WGS sequence"/>
</dbReference>
<proteinExistence type="predicted"/>
<dbReference type="AlphaFoldDB" id="A0A5R8PD57"/>
<dbReference type="RefSeq" id="WP_138456760.1">
    <property type="nucleotide sequence ID" value="NZ_VBUU01000014.1"/>
</dbReference>
<comment type="caution">
    <text evidence="1">The sequence shown here is derived from an EMBL/GenBank/DDBJ whole genome shotgun (WGS) entry which is preliminary data.</text>
</comment>
<protein>
    <submittedName>
        <fullName evidence="1">Uncharacterized protein</fullName>
    </submittedName>
</protein>
<organism evidence="1 2">
    <name type="scientific">Nocardia cyriacigeorgica</name>
    <dbReference type="NCBI Taxonomy" id="135487"/>
    <lineage>
        <taxon>Bacteria</taxon>
        <taxon>Bacillati</taxon>
        <taxon>Actinomycetota</taxon>
        <taxon>Actinomycetes</taxon>
        <taxon>Mycobacteriales</taxon>
        <taxon>Nocardiaceae</taxon>
        <taxon>Nocardia</taxon>
    </lineage>
</organism>
<evidence type="ECO:0000313" key="2">
    <source>
        <dbReference type="Proteomes" id="UP000308349"/>
    </source>
</evidence>
<name>A0A5R8PD57_9NOCA</name>
<accession>A0A5R8PD57</accession>
<dbReference type="OrthoDB" id="4557843at2"/>
<evidence type="ECO:0000313" key="1">
    <source>
        <dbReference type="EMBL" id="TLG09486.1"/>
    </source>
</evidence>
<dbReference type="EMBL" id="VBUU01000014">
    <property type="protein sequence ID" value="TLG09486.1"/>
    <property type="molecule type" value="Genomic_DNA"/>
</dbReference>
<gene>
    <name evidence="1" type="ORF">FEK35_15305</name>
</gene>
<sequence>MPQAIVFLDQTLCGKGRALLETQCGLLGAAHGFQIQRVVVHDPEDPLPWTLDEVLKSGPNGIIVPTLEHIGFRARDVLARCSLVVGRPYGWYHRGAMDRHIAGMP</sequence>